<feature type="transmembrane region" description="Helical" evidence="11">
    <location>
        <begin position="203"/>
        <end position="222"/>
    </location>
</feature>
<dbReference type="PANTHER" id="PTHR30413:SF10">
    <property type="entry name" value="CAPSULE POLYSACCHARIDE EXPORT INNER-MEMBRANE PROTEIN CTRC"/>
    <property type="match status" value="1"/>
</dbReference>
<keyword evidence="8 11" id="KW-1133">Transmembrane helix</keyword>
<keyword evidence="4 11" id="KW-1003">Cell membrane</keyword>
<evidence type="ECO:0000256" key="6">
    <source>
        <dbReference type="ARBA" id="ARBA00022692"/>
    </source>
</evidence>
<feature type="transmembrane region" description="Helical" evidence="11">
    <location>
        <begin position="61"/>
        <end position="82"/>
    </location>
</feature>
<comment type="caution">
    <text evidence="14">The sequence shown here is derived from an EMBL/GenBank/DDBJ whole genome shotgun (WGS) entry which is preliminary data.</text>
</comment>
<evidence type="ECO:0000256" key="10">
    <source>
        <dbReference type="ARBA" id="ARBA00023136"/>
    </source>
</evidence>
<evidence type="ECO:0000256" key="7">
    <source>
        <dbReference type="ARBA" id="ARBA00022903"/>
    </source>
</evidence>
<keyword evidence="3 11" id="KW-0813">Transport</keyword>
<protein>
    <recommendedName>
        <fullName evidence="11">Transport permease protein</fullName>
    </recommendedName>
</protein>
<dbReference type="InterPro" id="IPR000412">
    <property type="entry name" value="ABC_2_transport"/>
</dbReference>
<feature type="transmembrane region" description="Helical" evidence="11">
    <location>
        <begin position="135"/>
        <end position="162"/>
    </location>
</feature>
<dbReference type="InterPro" id="IPR047817">
    <property type="entry name" value="ABC2_TM_bact-type"/>
</dbReference>
<evidence type="ECO:0000256" key="12">
    <source>
        <dbReference type="SAM" id="MobiDB-lite"/>
    </source>
</evidence>
<dbReference type="GO" id="GO:0015920">
    <property type="term" value="P:lipopolysaccharide transport"/>
    <property type="evidence" value="ECO:0007669"/>
    <property type="project" value="TreeGrafter"/>
</dbReference>
<feature type="transmembrane region" description="Helical" evidence="11">
    <location>
        <begin position="234"/>
        <end position="253"/>
    </location>
</feature>
<feature type="transmembrane region" description="Helical" evidence="11">
    <location>
        <begin position="174"/>
        <end position="197"/>
    </location>
</feature>
<dbReference type="GO" id="GO:0043190">
    <property type="term" value="C:ATP-binding cassette (ABC) transporter complex"/>
    <property type="evidence" value="ECO:0007669"/>
    <property type="project" value="InterPro"/>
</dbReference>
<gene>
    <name evidence="14" type="ORF">HJ536_16525</name>
</gene>
<evidence type="ECO:0000256" key="5">
    <source>
        <dbReference type="ARBA" id="ARBA00022597"/>
    </source>
</evidence>
<organism evidence="14 15">
    <name type="scientific">Donghicola mangrovi</name>
    <dbReference type="NCBI Taxonomy" id="2729614"/>
    <lineage>
        <taxon>Bacteria</taxon>
        <taxon>Pseudomonadati</taxon>
        <taxon>Pseudomonadota</taxon>
        <taxon>Alphaproteobacteria</taxon>
        <taxon>Rhodobacterales</taxon>
        <taxon>Roseobacteraceae</taxon>
        <taxon>Donghicola</taxon>
    </lineage>
</organism>
<feature type="transmembrane region" description="Helical" evidence="11">
    <location>
        <begin position="259"/>
        <end position="278"/>
    </location>
</feature>
<keyword evidence="10 11" id="KW-0472">Membrane</keyword>
<evidence type="ECO:0000256" key="3">
    <source>
        <dbReference type="ARBA" id="ARBA00022448"/>
    </source>
</evidence>
<evidence type="ECO:0000256" key="2">
    <source>
        <dbReference type="ARBA" id="ARBA00007783"/>
    </source>
</evidence>
<dbReference type="GO" id="GO:0140359">
    <property type="term" value="F:ABC-type transporter activity"/>
    <property type="evidence" value="ECO:0007669"/>
    <property type="project" value="InterPro"/>
</dbReference>
<name>A0A850Q9Q0_9RHOB</name>
<evidence type="ECO:0000256" key="8">
    <source>
        <dbReference type="ARBA" id="ARBA00022989"/>
    </source>
</evidence>
<feature type="transmembrane region" description="Helical" evidence="11">
    <location>
        <begin position="94"/>
        <end position="115"/>
    </location>
</feature>
<keyword evidence="5" id="KW-0762">Sugar transport</keyword>
<proteinExistence type="inferred from homology"/>
<keyword evidence="6 11" id="KW-0812">Transmembrane</keyword>
<dbReference type="PROSITE" id="PS51012">
    <property type="entry name" value="ABC_TM2"/>
    <property type="match status" value="1"/>
</dbReference>
<dbReference type="PANTHER" id="PTHR30413">
    <property type="entry name" value="INNER MEMBRANE TRANSPORT PERMEASE"/>
    <property type="match status" value="1"/>
</dbReference>
<evidence type="ECO:0000256" key="4">
    <source>
        <dbReference type="ARBA" id="ARBA00022475"/>
    </source>
</evidence>
<feature type="region of interest" description="Disordered" evidence="12">
    <location>
        <begin position="1"/>
        <end position="34"/>
    </location>
</feature>
<reference evidence="14 15" key="1">
    <citation type="submission" date="2020-04" db="EMBL/GenBank/DDBJ databases">
        <title>Donghicola sp., a member of the Rhodobacteraceae family isolated from mangrove forest in Thailand.</title>
        <authorList>
            <person name="Charoenyingcharoen P."/>
            <person name="Yukphan P."/>
        </authorList>
    </citation>
    <scope>NUCLEOTIDE SEQUENCE [LARGE SCALE GENOMIC DNA]</scope>
    <source>
        <strain evidence="14 15">B5-SW-15</strain>
    </source>
</reference>
<dbReference type="EMBL" id="JABCJE010000010">
    <property type="protein sequence ID" value="NVO24962.1"/>
    <property type="molecule type" value="Genomic_DNA"/>
</dbReference>
<accession>A0A850Q9Q0</accession>
<evidence type="ECO:0000313" key="14">
    <source>
        <dbReference type="EMBL" id="NVO24962.1"/>
    </source>
</evidence>
<dbReference type="InterPro" id="IPR013525">
    <property type="entry name" value="ABC2_TM"/>
</dbReference>
<dbReference type="PRINTS" id="PR00164">
    <property type="entry name" value="ABC2TRNSPORT"/>
</dbReference>
<dbReference type="Proteomes" id="UP000592216">
    <property type="component" value="Unassembled WGS sequence"/>
</dbReference>
<keyword evidence="7" id="KW-0972">Capsule biogenesis/degradation</keyword>
<evidence type="ECO:0000256" key="1">
    <source>
        <dbReference type="ARBA" id="ARBA00004651"/>
    </source>
</evidence>
<evidence type="ECO:0000313" key="15">
    <source>
        <dbReference type="Proteomes" id="UP000592216"/>
    </source>
</evidence>
<dbReference type="Pfam" id="PF01061">
    <property type="entry name" value="ABC2_membrane"/>
    <property type="match status" value="1"/>
</dbReference>
<evidence type="ECO:0000256" key="11">
    <source>
        <dbReference type="RuleBase" id="RU361157"/>
    </source>
</evidence>
<feature type="domain" description="ABC transmembrane type-2" evidence="13">
    <location>
        <begin position="60"/>
        <end position="281"/>
    </location>
</feature>
<comment type="similarity">
    <text evidence="2 11">Belongs to the ABC-2 integral membrane protein family.</text>
</comment>
<dbReference type="GO" id="GO:0015774">
    <property type="term" value="P:polysaccharide transport"/>
    <property type="evidence" value="ECO:0007669"/>
    <property type="project" value="UniProtKB-KW"/>
</dbReference>
<dbReference type="RefSeq" id="WP_177158562.1">
    <property type="nucleotide sequence ID" value="NZ_JABCJE010000010.1"/>
</dbReference>
<evidence type="ECO:0000256" key="9">
    <source>
        <dbReference type="ARBA" id="ARBA00023047"/>
    </source>
</evidence>
<keyword evidence="9" id="KW-0625">Polysaccharide transport</keyword>
<dbReference type="AlphaFoldDB" id="A0A850Q9Q0"/>
<evidence type="ECO:0000259" key="13">
    <source>
        <dbReference type="PROSITE" id="PS51012"/>
    </source>
</evidence>
<comment type="subcellular location">
    <subcellularLocation>
        <location evidence="11">Cell inner membrane</location>
        <topology evidence="11">Multi-pass membrane protein</topology>
    </subcellularLocation>
    <subcellularLocation>
        <location evidence="1">Cell membrane</location>
        <topology evidence="1">Multi-pass membrane protein</topology>
    </subcellularLocation>
</comment>
<sequence>MTNTSTNAGGARRKPRVSPNTPSLEARRPSGGTQRHFKALRTIVALMLREMSTRYGRTPGGYLWSLLEPVAAILFLSFGFSLMIRTPPLGTSFLLFYTTGLLPFSMYTTISGTTARATSYSKSLLKFPAVNWLDAILARLFLNSLTDIVVMFIVIGGVWIAVDGRSTVDLPSALIGVGLAIILGLGVGTINSVLIGLYPLWSMTWSIITRPLFIASGILFLYRDLPPLARDILWYNPLIHITGIVRAAFYSSYDASYTSVTYVMLLSMTLLTLGLILMGRYHRDLLND</sequence>